<name>A0A398C6M0_9BURK</name>
<evidence type="ECO:0000256" key="7">
    <source>
        <dbReference type="ARBA" id="ARBA00023012"/>
    </source>
</evidence>
<dbReference type="Pfam" id="PF00512">
    <property type="entry name" value="HisKA"/>
    <property type="match status" value="1"/>
</dbReference>
<dbReference type="Gene3D" id="1.10.287.130">
    <property type="match status" value="1"/>
</dbReference>
<proteinExistence type="predicted"/>
<keyword evidence="14" id="KW-0472">Membrane</keyword>
<sequence>MLPPTNVSPVPLAPSPPGDLRHGEADIRVSPHVMFGFLLAALATVLIGIVTYWALAERDSVLERLGRARQSVVLLQNVMRTTIEAENGQRGFLLSGEPRYLAGYQLAVAEMPGQLDALYRTLNEREALVQRHKELASLVDAKWKELAQTVDLYRSGKREEALALLRTGHGQATMEQLLQVGDMFASDLQQRADQLRDEWRTSASWSTWVTVGGSALLLVLIGMAAAMSAREQATKARQSWVDRGVLGLGAELQGDHPLEKLGEMAMRHLAHYMGAQVGAAYVVRGAQQLELFGTYALDSQHAIGTLVLGEGLLGEALSSRALHHVREVPEGYMRVTSATGSASPRELLLVPAVYGGRVSAVLELGFFRSVRLADKELLERASEMLALAIRAALDRSELERLLGETQRQSEQLQTQQEELRISNEELEQQSRILQASQAHMEQHQAELEQTNAQLEEQTSQLEEQREKLLMAQEVLTTKARELELASQYKSEFLANMSHELRTPLNSALILAKLLGDNKTGNLSAEQVKYAQTIHAAGNDLLALINDILDLAKIESGQVDVDIETVPIAKTLAALLDPLRPLAGHKGLTLASTVDSDVPANLETDPRRLGQILKNLLSNAIKFTESGSIEVHVGMTASGRVAFAVRDTGIGIAAHQQALVFEAFRQADGSTHRKYGGTGLGLSISRSLAQHLGGDIRLQSTQGKGSAFTLELPVHLAQAMPPAPAPAPAPPPRGLSPPPAPVPAAPWSKGTRSLLVVEDDPRFAQILQELASEMGFECAVAATAADGLEMATVRKPAAIVLDVNLPDFSGLGVLDQLKRNPTTRHIPVHIVSVVDYAKEALERGAVGYALKPVPREELVRALERLEGKFTPGLRRVLVVEDDARQRESVRSLLQSEGVEIVGVETAALALEHLARSTFDCMVMDVNLPDLSGYALLEKMAGQEEVSFPPVIVYTGRALTRDEEQKLQRFSRSIVIKDAHSPERLLDEVTLFLHRVESEMSEEHRHMLQVARNREEAFEGRTVLVVEDDVRNVFALASVLEPTGIHVEIARNGREALEWLDGHTGKECVDLILMDIMMPEMDGYTAMREIRKRPDGRRIPIIALTAKAMREDQEKCLAAGASDYIAKPLDVDKLMSLVRVWMPK</sequence>
<feature type="modified residue" description="4-aspartylphosphate" evidence="11">
    <location>
        <position position="1073"/>
    </location>
</feature>
<keyword evidence="7" id="KW-0902">Two-component regulatory system</keyword>
<dbReference type="SMART" id="SM00065">
    <property type="entry name" value="GAF"/>
    <property type="match status" value="1"/>
</dbReference>
<evidence type="ECO:0000256" key="2">
    <source>
        <dbReference type="ARBA" id="ARBA00012438"/>
    </source>
</evidence>
<dbReference type="Pfam" id="PF02518">
    <property type="entry name" value="HATPase_c"/>
    <property type="match status" value="1"/>
</dbReference>
<keyword evidence="6" id="KW-0418">Kinase</keyword>
<evidence type="ECO:0000313" key="18">
    <source>
        <dbReference type="Proteomes" id="UP000266302"/>
    </source>
</evidence>
<gene>
    <name evidence="17" type="ORF">D3F03_10925</name>
</gene>
<dbReference type="AlphaFoldDB" id="A0A398C6M0"/>
<dbReference type="InterPro" id="IPR003018">
    <property type="entry name" value="GAF"/>
</dbReference>
<organism evidence="17 18">
    <name type="scientific">Simplicispira hankyongi</name>
    <dbReference type="NCBI Taxonomy" id="2315688"/>
    <lineage>
        <taxon>Bacteria</taxon>
        <taxon>Pseudomonadati</taxon>
        <taxon>Pseudomonadota</taxon>
        <taxon>Betaproteobacteria</taxon>
        <taxon>Burkholderiales</taxon>
        <taxon>Comamonadaceae</taxon>
        <taxon>Simplicispira</taxon>
    </lineage>
</organism>
<evidence type="ECO:0000259" key="15">
    <source>
        <dbReference type="PROSITE" id="PS50109"/>
    </source>
</evidence>
<evidence type="ECO:0000256" key="8">
    <source>
        <dbReference type="ARBA" id="ARBA00023026"/>
    </source>
</evidence>
<evidence type="ECO:0000256" key="13">
    <source>
        <dbReference type="SAM" id="MobiDB-lite"/>
    </source>
</evidence>
<evidence type="ECO:0000256" key="5">
    <source>
        <dbReference type="ARBA" id="ARBA00022729"/>
    </source>
</evidence>
<dbReference type="EMBL" id="QXJC01000003">
    <property type="protein sequence ID" value="RID98705.1"/>
    <property type="molecule type" value="Genomic_DNA"/>
</dbReference>
<feature type="modified residue" description="4-aspartylphosphate" evidence="11">
    <location>
        <position position="923"/>
    </location>
</feature>
<dbReference type="InterPro" id="IPR007891">
    <property type="entry name" value="CHASE3"/>
</dbReference>
<dbReference type="SUPFAM" id="SSF52172">
    <property type="entry name" value="CheY-like"/>
    <property type="match status" value="3"/>
</dbReference>
<dbReference type="InterPro" id="IPR036097">
    <property type="entry name" value="HisK_dim/P_sf"/>
</dbReference>
<dbReference type="Pfam" id="PF13185">
    <property type="entry name" value="GAF_2"/>
    <property type="match status" value="1"/>
</dbReference>
<reference evidence="17 18" key="1">
    <citation type="submission" date="2018-09" db="EMBL/GenBank/DDBJ databases">
        <title>Draft genome of Simplicispira sp. NY-02.</title>
        <authorList>
            <person name="Im W.T."/>
        </authorList>
    </citation>
    <scope>NUCLEOTIDE SEQUENCE [LARGE SCALE GENOMIC DNA]</scope>
    <source>
        <strain evidence="17 18">NY-02</strain>
    </source>
</reference>
<dbReference type="SMART" id="SM00388">
    <property type="entry name" value="HisKA"/>
    <property type="match status" value="1"/>
</dbReference>
<feature type="domain" description="Histidine kinase" evidence="15">
    <location>
        <begin position="495"/>
        <end position="715"/>
    </location>
</feature>
<dbReference type="Pfam" id="PF05227">
    <property type="entry name" value="CHASE3"/>
    <property type="match status" value="1"/>
</dbReference>
<dbReference type="PANTHER" id="PTHR45339:SF1">
    <property type="entry name" value="HYBRID SIGNAL TRANSDUCTION HISTIDINE KINASE J"/>
    <property type="match status" value="1"/>
</dbReference>
<dbReference type="CDD" id="cd00082">
    <property type="entry name" value="HisKA"/>
    <property type="match status" value="1"/>
</dbReference>
<dbReference type="Gene3D" id="3.30.450.40">
    <property type="match status" value="1"/>
</dbReference>
<dbReference type="PROSITE" id="PS50110">
    <property type="entry name" value="RESPONSE_REGULATORY"/>
    <property type="match status" value="3"/>
</dbReference>
<dbReference type="InterPro" id="IPR011006">
    <property type="entry name" value="CheY-like_superfamily"/>
</dbReference>
<dbReference type="PANTHER" id="PTHR45339">
    <property type="entry name" value="HYBRID SIGNAL TRANSDUCTION HISTIDINE KINASE J"/>
    <property type="match status" value="1"/>
</dbReference>
<keyword evidence="4" id="KW-0808">Transferase</keyword>
<evidence type="ECO:0000256" key="12">
    <source>
        <dbReference type="SAM" id="Coils"/>
    </source>
</evidence>
<comment type="catalytic activity">
    <reaction evidence="1">
        <text>ATP + protein L-histidine = ADP + protein N-phospho-L-histidine.</text>
        <dbReference type="EC" id="2.7.13.3"/>
    </reaction>
</comment>
<dbReference type="CDD" id="cd16922">
    <property type="entry name" value="HATPase_EvgS-ArcB-TorS-like"/>
    <property type="match status" value="1"/>
</dbReference>
<dbReference type="Gene3D" id="3.40.50.2300">
    <property type="match status" value="3"/>
</dbReference>
<dbReference type="InterPro" id="IPR036890">
    <property type="entry name" value="HATPase_C_sf"/>
</dbReference>
<feature type="transmembrane region" description="Helical" evidence="14">
    <location>
        <begin position="205"/>
        <end position="227"/>
    </location>
</feature>
<dbReference type="CDD" id="cd17546">
    <property type="entry name" value="REC_hyHK_CKI1_RcsC-like"/>
    <property type="match status" value="1"/>
</dbReference>
<keyword evidence="12" id="KW-0175">Coiled coil</keyword>
<feature type="domain" description="Response regulatory" evidence="16">
    <location>
        <begin position="1020"/>
        <end position="1140"/>
    </location>
</feature>
<keyword evidence="18" id="KW-1185">Reference proteome</keyword>
<dbReference type="InterPro" id="IPR005467">
    <property type="entry name" value="His_kinase_dom"/>
</dbReference>
<dbReference type="PROSITE" id="PS50109">
    <property type="entry name" value="HIS_KIN"/>
    <property type="match status" value="1"/>
</dbReference>
<dbReference type="EC" id="2.7.13.3" evidence="2"/>
<keyword evidence="3 11" id="KW-0597">Phosphoprotein</keyword>
<dbReference type="SUPFAM" id="SSF55874">
    <property type="entry name" value="ATPase domain of HSP90 chaperone/DNA topoisomerase II/histidine kinase"/>
    <property type="match status" value="1"/>
</dbReference>
<dbReference type="InterPro" id="IPR004358">
    <property type="entry name" value="Sig_transdc_His_kin-like_C"/>
</dbReference>
<dbReference type="InterPro" id="IPR001789">
    <property type="entry name" value="Sig_transdc_resp-reg_receiver"/>
</dbReference>
<feature type="region of interest" description="Disordered" evidence="13">
    <location>
        <begin position="720"/>
        <end position="745"/>
    </location>
</feature>
<keyword evidence="5" id="KW-0732">Signal</keyword>
<dbReference type="OrthoDB" id="9796305at2"/>
<evidence type="ECO:0000256" key="11">
    <source>
        <dbReference type="PROSITE-ProRule" id="PRU00169"/>
    </source>
</evidence>
<dbReference type="SMART" id="SM00448">
    <property type="entry name" value="REC"/>
    <property type="match status" value="3"/>
</dbReference>
<evidence type="ECO:0000313" key="17">
    <source>
        <dbReference type="EMBL" id="RID98705.1"/>
    </source>
</evidence>
<evidence type="ECO:0000256" key="9">
    <source>
        <dbReference type="ARBA" id="ARBA00058004"/>
    </source>
</evidence>
<feature type="transmembrane region" description="Helical" evidence="14">
    <location>
        <begin position="33"/>
        <end position="55"/>
    </location>
</feature>
<comment type="function">
    <text evidence="9">Member of the two-component regulatory system BvgS/BvgA. Phosphorylates BvgA via a four-step phosphorelay in response to environmental signals.</text>
</comment>
<evidence type="ECO:0000256" key="10">
    <source>
        <dbReference type="ARBA" id="ARBA00070152"/>
    </source>
</evidence>
<dbReference type="CDD" id="cd19410">
    <property type="entry name" value="HK9-like_sensor"/>
    <property type="match status" value="1"/>
</dbReference>
<dbReference type="PRINTS" id="PR00344">
    <property type="entry name" value="BCTRLSENSOR"/>
</dbReference>
<evidence type="ECO:0000256" key="6">
    <source>
        <dbReference type="ARBA" id="ARBA00022777"/>
    </source>
</evidence>
<dbReference type="CDD" id="cd00156">
    <property type="entry name" value="REC"/>
    <property type="match status" value="2"/>
</dbReference>
<feature type="compositionally biased region" description="Pro residues" evidence="13">
    <location>
        <begin position="720"/>
        <end position="743"/>
    </location>
</feature>
<dbReference type="InterPro" id="IPR003661">
    <property type="entry name" value="HisK_dim/P_dom"/>
</dbReference>
<feature type="domain" description="Response regulatory" evidence="16">
    <location>
        <begin position="874"/>
        <end position="990"/>
    </location>
</feature>
<comment type="caution">
    <text evidence="17">The sequence shown here is derived from an EMBL/GenBank/DDBJ whole genome shotgun (WGS) entry which is preliminary data.</text>
</comment>
<feature type="domain" description="Response regulatory" evidence="16">
    <location>
        <begin position="752"/>
        <end position="865"/>
    </location>
</feature>
<evidence type="ECO:0000256" key="1">
    <source>
        <dbReference type="ARBA" id="ARBA00000085"/>
    </source>
</evidence>
<dbReference type="Gene3D" id="3.30.565.10">
    <property type="entry name" value="Histidine kinase-like ATPase, C-terminal domain"/>
    <property type="match status" value="1"/>
</dbReference>
<keyword evidence="14" id="KW-1133">Transmembrane helix</keyword>
<dbReference type="Proteomes" id="UP000266302">
    <property type="component" value="Unassembled WGS sequence"/>
</dbReference>
<accession>A0A398C6M0</accession>
<dbReference type="FunFam" id="3.30.565.10:FF:000010">
    <property type="entry name" value="Sensor histidine kinase RcsC"/>
    <property type="match status" value="1"/>
</dbReference>
<evidence type="ECO:0000259" key="16">
    <source>
        <dbReference type="PROSITE" id="PS50110"/>
    </source>
</evidence>
<dbReference type="GO" id="GO:0000155">
    <property type="term" value="F:phosphorelay sensor kinase activity"/>
    <property type="evidence" value="ECO:0007669"/>
    <property type="project" value="InterPro"/>
</dbReference>
<keyword evidence="14" id="KW-0812">Transmembrane</keyword>
<dbReference type="SMART" id="SM00387">
    <property type="entry name" value="HATPase_c"/>
    <property type="match status" value="1"/>
</dbReference>
<keyword evidence="8" id="KW-0843">Virulence</keyword>
<dbReference type="SUPFAM" id="SSF47384">
    <property type="entry name" value="Homodimeric domain of signal transducing histidine kinase"/>
    <property type="match status" value="1"/>
</dbReference>
<dbReference type="InterPro" id="IPR029016">
    <property type="entry name" value="GAF-like_dom_sf"/>
</dbReference>
<protein>
    <recommendedName>
        <fullName evidence="10">Virulence sensor protein BvgS</fullName>
        <ecNumber evidence="2">2.7.13.3</ecNumber>
    </recommendedName>
</protein>
<dbReference type="Pfam" id="PF00072">
    <property type="entry name" value="Response_reg"/>
    <property type="match status" value="3"/>
</dbReference>
<feature type="modified residue" description="4-aspartylphosphate" evidence="11">
    <location>
        <position position="801"/>
    </location>
</feature>
<dbReference type="InterPro" id="IPR003594">
    <property type="entry name" value="HATPase_dom"/>
</dbReference>
<feature type="coiled-coil region" evidence="12">
    <location>
        <begin position="395"/>
        <end position="474"/>
    </location>
</feature>
<evidence type="ECO:0000256" key="14">
    <source>
        <dbReference type="SAM" id="Phobius"/>
    </source>
</evidence>
<evidence type="ECO:0000256" key="3">
    <source>
        <dbReference type="ARBA" id="ARBA00022553"/>
    </source>
</evidence>
<dbReference type="SUPFAM" id="SSF55781">
    <property type="entry name" value="GAF domain-like"/>
    <property type="match status" value="1"/>
</dbReference>
<dbReference type="RefSeq" id="WP_119109368.1">
    <property type="nucleotide sequence ID" value="NZ_QXJC01000003.1"/>
</dbReference>
<evidence type="ECO:0000256" key="4">
    <source>
        <dbReference type="ARBA" id="ARBA00022679"/>
    </source>
</evidence>